<dbReference type="InterPro" id="IPR007157">
    <property type="entry name" value="PspA_VIPP1"/>
</dbReference>
<name>A0A645BCA8_9ZZZZ</name>
<protein>
    <submittedName>
        <fullName evidence="4">Phage shock protein A</fullName>
    </submittedName>
</protein>
<reference evidence="4" key="1">
    <citation type="submission" date="2019-08" db="EMBL/GenBank/DDBJ databases">
        <authorList>
            <person name="Kucharzyk K."/>
            <person name="Murdoch R.W."/>
            <person name="Higgins S."/>
            <person name="Loffler F."/>
        </authorList>
    </citation>
    <scope>NUCLEOTIDE SEQUENCE</scope>
</reference>
<evidence type="ECO:0000256" key="3">
    <source>
        <dbReference type="SAM" id="MobiDB-lite"/>
    </source>
</evidence>
<dbReference type="PANTHER" id="PTHR31088:SF6">
    <property type="entry name" value="PHAGE SHOCK PROTEIN A"/>
    <property type="match status" value="1"/>
</dbReference>
<gene>
    <name evidence="4" type="primary">ydjF_4</name>
    <name evidence="4" type="ORF">SDC9_109565</name>
</gene>
<comment type="caution">
    <text evidence="4">The sequence shown here is derived from an EMBL/GenBank/DDBJ whole genome shotgun (WGS) entry which is preliminary data.</text>
</comment>
<dbReference type="Pfam" id="PF04012">
    <property type="entry name" value="PspA_IM30"/>
    <property type="match status" value="1"/>
</dbReference>
<dbReference type="PANTHER" id="PTHR31088">
    <property type="entry name" value="MEMBRANE-ASSOCIATED PROTEIN VIPP1, CHLOROPLASTIC"/>
    <property type="match status" value="1"/>
</dbReference>
<accession>A0A645BCA8</accession>
<comment type="similarity">
    <text evidence="1">Belongs to the PspA/Vipp/IM30 family.</text>
</comment>
<evidence type="ECO:0000256" key="2">
    <source>
        <dbReference type="SAM" id="Coils"/>
    </source>
</evidence>
<evidence type="ECO:0000256" key="1">
    <source>
        <dbReference type="ARBA" id="ARBA00043985"/>
    </source>
</evidence>
<feature type="compositionally biased region" description="Basic and acidic residues" evidence="3">
    <location>
        <begin position="194"/>
        <end position="213"/>
    </location>
</feature>
<feature type="coiled-coil region" evidence="2">
    <location>
        <begin position="123"/>
        <end position="150"/>
    </location>
</feature>
<proteinExistence type="inferred from homology"/>
<keyword evidence="2" id="KW-0175">Coiled coil</keyword>
<dbReference type="EMBL" id="VSSQ01018996">
    <property type="protein sequence ID" value="MPM62688.1"/>
    <property type="molecule type" value="Genomic_DNA"/>
</dbReference>
<feature type="region of interest" description="Disordered" evidence="3">
    <location>
        <begin position="188"/>
        <end position="219"/>
    </location>
</feature>
<dbReference type="AlphaFoldDB" id="A0A645BCA8"/>
<evidence type="ECO:0000313" key="4">
    <source>
        <dbReference type="EMBL" id="MPM62688.1"/>
    </source>
</evidence>
<organism evidence="4">
    <name type="scientific">bioreactor metagenome</name>
    <dbReference type="NCBI Taxonomy" id="1076179"/>
    <lineage>
        <taxon>unclassified sequences</taxon>
        <taxon>metagenomes</taxon>
        <taxon>ecological metagenomes</taxon>
    </lineage>
</organism>
<sequence length="229" mass="25808">MAGIITRFKDIMSSNINALLDKAEDPSKMIDQYLRNLESDLGKVKAETASVMAEEKRAKRELDECNEQINKMQKYAEKALIAQNESDAKLFLEKKTQLSKNQQSLQQSYDIAADNATKMRSMHDKLIKDIGELNARRDQLKAKLAVAKTQERLNKIGSSVNGAKGNLSAFDKMEDKINRQLDEANAMAELNSSNEKESIEDLMSKYDDNKESNSEVDDELQALKNKLGL</sequence>